<reference evidence="2" key="1">
    <citation type="journal article" date="2019" name="Int. J. Syst. Evol. Microbiol.">
        <title>The Global Catalogue of Microorganisms (GCM) 10K type strain sequencing project: providing services to taxonomists for standard genome sequencing and annotation.</title>
        <authorList>
            <consortium name="The Broad Institute Genomics Platform"/>
            <consortium name="The Broad Institute Genome Sequencing Center for Infectious Disease"/>
            <person name="Wu L."/>
            <person name="Ma J."/>
        </authorList>
    </citation>
    <scope>NUCLEOTIDE SEQUENCE [LARGE SCALE GENOMIC DNA]</scope>
    <source>
        <strain evidence="2">NBRC 110044</strain>
    </source>
</reference>
<sequence>MHTTTQGRLAADEFAFRYLFPDDARKEPWTLDATEQRYQLPSTAGDAAGVDLEPWFRPCVLGKPAQVGLRDRLLTTLLACLSPASLTPRSPYGLHGSHPSPRAYYPLQCLLLDAQRDECHWLDHRQLRLRPIAGHGLLPPPGDAGLSLWLKADFHVYHPLYNLFRKALFALEAGHFMAEILALGKAYELDLRPAIDEQGIRITVHAHPAGSAGGDALTAHSRFARQRNSGRFQQGLMPASHRFDGAALGRLQDAISTALDEAAGLFPLVRQYPLSAKLCLRAGEGVAAGIYRIAPEGLQQLDPADPVDACERHFNYPNFSFATVPGLLFLCIDPTALAGPERNFIEINCALGHVAQRLIRHLDGQQLFGRPFRSYDQFGMDRLLRNSADGSKTYYGLLMGRNRSQETLGVLR</sequence>
<name>A0ABQ5YEV2_9NEIS</name>
<dbReference type="RefSeq" id="WP_284195532.1">
    <property type="nucleotide sequence ID" value="NZ_BSOG01000001.1"/>
</dbReference>
<dbReference type="InterPro" id="IPR000415">
    <property type="entry name" value="Nitroreductase-like"/>
</dbReference>
<proteinExistence type="predicted"/>
<gene>
    <name evidence="1" type="ORF">GCM10007907_11990</name>
</gene>
<keyword evidence="2" id="KW-1185">Reference proteome</keyword>
<protein>
    <submittedName>
        <fullName evidence="1">Uncharacterized protein</fullName>
    </submittedName>
</protein>
<evidence type="ECO:0000313" key="1">
    <source>
        <dbReference type="EMBL" id="GLR12409.1"/>
    </source>
</evidence>
<comment type="caution">
    <text evidence="1">The sequence shown here is derived from an EMBL/GenBank/DDBJ whole genome shotgun (WGS) entry which is preliminary data.</text>
</comment>
<accession>A0ABQ5YEV2</accession>
<dbReference type="Proteomes" id="UP001156706">
    <property type="component" value="Unassembled WGS sequence"/>
</dbReference>
<dbReference type="EMBL" id="BSOG01000001">
    <property type="protein sequence ID" value="GLR12409.1"/>
    <property type="molecule type" value="Genomic_DNA"/>
</dbReference>
<dbReference type="Gene3D" id="3.40.109.10">
    <property type="entry name" value="NADH Oxidase"/>
    <property type="match status" value="1"/>
</dbReference>
<evidence type="ECO:0000313" key="2">
    <source>
        <dbReference type="Proteomes" id="UP001156706"/>
    </source>
</evidence>
<organism evidence="1 2">
    <name type="scientific">Chitinimonas prasina</name>
    <dbReference type="NCBI Taxonomy" id="1434937"/>
    <lineage>
        <taxon>Bacteria</taxon>
        <taxon>Pseudomonadati</taxon>
        <taxon>Pseudomonadota</taxon>
        <taxon>Betaproteobacteria</taxon>
        <taxon>Neisseriales</taxon>
        <taxon>Chitinibacteraceae</taxon>
        <taxon>Chitinimonas</taxon>
    </lineage>
</organism>